<feature type="compositionally biased region" description="Basic residues" evidence="1">
    <location>
        <begin position="110"/>
        <end position="153"/>
    </location>
</feature>
<name>A0A7R9GWS8_TIMPO</name>
<protein>
    <recommendedName>
        <fullName evidence="3">H15 domain-containing protein</fullName>
    </recommendedName>
</protein>
<accession>A0A7R9GWS8</accession>
<proteinExistence type="predicted"/>
<evidence type="ECO:0008006" key="3">
    <source>
        <dbReference type="Google" id="ProtNLM"/>
    </source>
</evidence>
<organism evidence="2">
    <name type="scientific">Timema poppense</name>
    <name type="common">Walking stick</name>
    <dbReference type="NCBI Taxonomy" id="170557"/>
    <lineage>
        <taxon>Eukaryota</taxon>
        <taxon>Metazoa</taxon>
        <taxon>Ecdysozoa</taxon>
        <taxon>Arthropoda</taxon>
        <taxon>Hexapoda</taxon>
        <taxon>Insecta</taxon>
        <taxon>Pterygota</taxon>
        <taxon>Neoptera</taxon>
        <taxon>Polyneoptera</taxon>
        <taxon>Phasmatodea</taxon>
        <taxon>Timematodea</taxon>
        <taxon>Timematoidea</taxon>
        <taxon>Timematidae</taxon>
        <taxon>Timema</taxon>
    </lineage>
</organism>
<feature type="region of interest" description="Disordered" evidence="1">
    <location>
        <begin position="188"/>
        <end position="210"/>
    </location>
</feature>
<dbReference type="AlphaFoldDB" id="A0A7R9GWS8"/>
<reference evidence="2" key="1">
    <citation type="submission" date="2020-11" db="EMBL/GenBank/DDBJ databases">
        <authorList>
            <person name="Tran Van P."/>
        </authorList>
    </citation>
    <scope>NUCLEOTIDE SEQUENCE</scope>
</reference>
<evidence type="ECO:0000256" key="1">
    <source>
        <dbReference type="SAM" id="MobiDB-lite"/>
    </source>
</evidence>
<feature type="compositionally biased region" description="Basic and acidic residues" evidence="1">
    <location>
        <begin position="188"/>
        <end position="203"/>
    </location>
</feature>
<sequence>MVNKRLLLGVMKVVRDLGDNKGSSAGQILSLLHERTAGTSKAPVTHFIAPAQLKKVLKHALDMGLLRYRAGLYQVIVNLEPGRAIGCERPRQGKPRHHHYRATATIGKGNKGRRLRRGRSRRKKRRHQRKRRRRRSRRSLSQQRRRLRRRGRQRSASMGSVMTFKAESRPMTSLLVAREGQFLTSLKEEDRAVEQSGKRESSLSERQSLLKCTLGRRRAAGETRVPATRQENASHEAFTTHIHGSDSVTFLVDTTR</sequence>
<dbReference type="EMBL" id="OD001064">
    <property type="protein sequence ID" value="CAD7400469.1"/>
    <property type="molecule type" value="Genomic_DNA"/>
</dbReference>
<gene>
    <name evidence="2" type="ORF">TPSB3V08_LOCUS2619</name>
</gene>
<feature type="region of interest" description="Disordered" evidence="1">
    <location>
        <begin position="105"/>
        <end position="165"/>
    </location>
</feature>
<evidence type="ECO:0000313" key="2">
    <source>
        <dbReference type="EMBL" id="CAD7400469.1"/>
    </source>
</evidence>